<protein>
    <submittedName>
        <fullName evidence="2">MutT-like protein</fullName>
    </submittedName>
</protein>
<dbReference type="EMBL" id="RHPJ01000002">
    <property type="protein sequence ID" value="TGO05364.1"/>
    <property type="molecule type" value="Genomic_DNA"/>
</dbReference>
<keyword evidence="3" id="KW-1185">Reference proteome</keyword>
<sequence>MAGERGAPSSPGAYPAPGLDCSHAVTRSVALLVVRRDPDTGPLLLLGYWGGRFWARKDAGSWSIPNGEDAEDEPAEAAARRELAEQTGYAYPPDVELGDLGEFTQSRKTVRVFLGVEEPDLPTTWGFADFRSNTFEVE</sequence>
<dbReference type="InterPro" id="IPR000086">
    <property type="entry name" value="NUDIX_hydrolase_dom"/>
</dbReference>
<dbReference type="SUPFAM" id="SSF55811">
    <property type="entry name" value="Nudix"/>
    <property type="match status" value="1"/>
</dbReference>
<dbReference type="RefSeq" id="WP_199241535.1">
    <property type="nucleotide sequence ID" value="NZ_RHPJ01000002.1"/>
</dbReference>
<evidence type="ECO:0000313" key="2">
    <source>
        <dbReference type="EMBL" id="TGO05364.1"/>
    </source>
</evidence>
<accession>A0A4Z1E0G3</accession>
<dbReference type="Proteomes" id="UP000297318">
    <property type="component" value="Unassembled WGS sequence"/>
</dbReference>
<proteinExistence type="predicted"/>
<evidence type="ECO:0000313" key="3">
    <source>
        <dbReference type="Proteomes" id="UP000297318"/>
    </source>
</evidence>
<evidence type="ECO:0000259" key="1">
    <source>
        <dbReference type="Pfam" id="PF00293"/>
    </source>
</evidence>
<gene>
    <name evidence="2" type="ORF">SERN_1368</name>
</gene>
<dbReference type="AlphaFoldDB" id="A0A4Z1E0G3"/>
<reference evidence="2 3" key="1">
    <citation type="submission" date="2018-11" db="EMBL/GenBank/DDBJ databases">
        <title>Complete genome sequencing of the Actinobacteria Serinibacter sp. K3-2.</title>
        <authorList>
            <person name="Rakitin A.L."/>
            <person name="Beletsky A.V."/>
            <person name="Mardanov A.V."/>
            <person name="Ravin N.V."/>
            <person name="Gromova A.S."/>
            <person name="Filippova S.N."/>
            <person name="Gal'Chenko V.F."/>
        </authorList>
    </citation>
    <scope>NUCLEOTIDE SEQUENCE [LARGE SCALE GENOMIC DNA]</scope>
    <source>
        <strain evidence="2 3">K3-2</strain>
    </source>
</reference>
<name>A0A4Z1E0G3_9MICO</name>
<organism evidence="2 3">
    <name type="scientific">Serinibacter arcticus</name>
    <dbReference type="NCBI Taxonomy" id="1655435"/>
    <lineage>
        <taxon>Bacteria</taxon>
        <taxon>Bacillati</taxon>
        <taxon>Actinomycetota</taxon>
        <taxon>Actinomycetes</taxon>
        <taxon>Micrococcales</taxon>
        <taxon>Beutenbergiaceae</taxon>
        <taxon>Serinibacter</taxon>
    </lineage>
</organism>
<comment type="caution">
    <text evidence="2">The sequence shown here is derived from an EMBL/GenBank/DDBJ whole genome shotgun (WGS) entry which is preliminary data.</text>
</comment>
<dbReference type="Pfam" id="PF00293">
    <property type="entry name" value="NUDIX"/>
    <property type="match status" value="1"/>
</dbReference>
<feature type="domain" description="Nudix hydrolase" evidence="1">
    <location>
        <begin position="29"/>
        <end position="117"/>
    </location>
</feature>
<dbReference type="Gene3D" id="3.90.79.10">
    <property type="entry name" value="Nucleoside Triphosphate Pyrophosphohydrolase"/>
    <property type="match status" value="1"/>
</dbReference>
<dbReference type="InterPro" id="IPR015797">
    <property type="entry name" value="NUDIX_hydrolase-like_dom_sf"/>
</dbReference>